<keyword evidence="3" id="KW-0969">Cilium</keyword>
<protein>
    <submittedName>
        <fullName evidence="3">Flagellar basal body-associated protein FliL</fullName>
    </submittedName>
</protein>
<reference evidence="3 4" key="1">
    <citation type="submission" date="2017-07" db="EMBL/GenBank/DDBJ databases">
        <title>Amycolatopsis antarcticus sp. nov., isolated from the surface of an Antarcticus brown macroalga.</title>
        <authorList>
            <person name="Wang J."/>
            <person name="Leiva S."/>
            <person name="Huang J."/>
            <person name="Huang Y."/>
        </authorList>
    </citation>
    <scope>NUCLEOTIDE SEQUENCE [LARGE SCALE GENOMIC DNA]</scope>
    <source>
        <strain evidence="3 4">AU-G6</strain>
    </source>
</reference>
<keyword evidence="3" id="KW-0282">Flagellum</keyword>
<evidence type="ECO:0000313" key="3">
    <source>
        <dbReference type="EMBL" id="OZM70062.1"/>
    </source>
</evidence>
<feature type="region of interest" description="Disordered" evidence="1">
    <location>
        <begin position="251"/>
        <end position="300"/>
    </location>
</feature>
<name>A0A263CVA8_9PSEU</name>
<dbReference type="AlphaFoldDB" id="A0A263CVA8"/>
<keyword evidence="2" id="KW-0472">Membrane</keyword>
<sequence>MVSWQEELRKLDEELASGRLSADDYRVRRDQVLSSAVAHGESGAPQAAQHYPQQQYSAQPQQAPQAPQAQQPQQYQAQQGQAGRNTADSTQIIAPVSPPHGTPQQNPPQPSAEATQVVPAQDLSAERTQAVPAWQTQPPAYQSPQQHPASPAGGFAQPQSPPGGFGQQHPQNHQQPWNAPAQDLSPPWGGSDFPPIAPSSGADWAKQGPEVFEERPPKGKGGRIAVLAIVGVLVLAGLGVGGYFLFSGSGDGPSGPEQTQAQNPPPAPPPSSTTPASPNQQLLDKLPKPPGQADKNTGLLDLSTVTGSGIMAEAEGELLSTRSVEEVAWRGSKKAPDESGPKAEKFSLMVVPLPNGSTAGELAAQLRQFQEENGYTLIPELGDLPQDVVFHKNFVPGQAASYRGTYVSGSNLVRIDVAQEPGDDEASLSGQYQRAVKLMLEKFPVG</sequence>
<comment type="caution">
    <text evidence="3">The sequence shown here is derived from an EMBL/GenBank/DDBJ whole genome shotgun (WGS) entry which is preliminary data.</text>
</comment>
<feature type="region of interest" description="Disordered" evidence="1">
    <location>
        <begin position="36"/>
        <end position="220"/>
    </location>
</feature>
<evidence type="ECO:0000256" key="1">
    <source>
        <dbReference type="SAM" id="MobiDB-lite"/>
    </source>
</evidence>
<dbReference type="OrthoDB" id="3692386at2"/>
<keyword evidence="3" id="KW-0966">Cell projection</keyword>
<proteinExistence type="predicted"/>
<dbReference type="Proteomes" id="UP000242444">
    <property type="component" value="Unassembled WGS sequence"/>
</dbReference>
<organism evidence="3 4">
    <name type="scientific">Amycolatopsis antarctica</name>
    <dbReference type="NCBI Taxonomy" id="1854586"/>
    <lineage>
        <taxon>Bacteria</taxon>
        <taxon>Bacillati</taxon>
        <taxon>Actinomycetota</taxon>
        <taxon>Actinomycetes</taxon>
        <taxon>Pseudonocardiales</taxon>
        <taxon>Pseudonocardiaceae</taxon>
        <taxon>Amycolatopsis</taxon>
    </lineage>
</organism>
<feature type="compositionally biased region" description="Pro residues" evidence="1">
    <location>
        <begin position="96"/>
        <end position="110"/>
    </location>
</feature>
<evidence type="ECO:0000313" key="4">
    <source>
        <dbReference type="Proteomes" id="UP000242444"/>
    </source>
</evidence>
<feature type="compositionally biased region" description="Low complexity" evidence="1">
    <location>
        <begin position="44"/>
        <end position="82"/>
    </location>
</feature>
<feature type="compositionally biased region" description="Polar residues" evidence="1">
    <location>
        <begin position="134"/>
        <end position="148"/>
    </location>
</feature>
<feature type="transmembrane region" description="Helical" evidence="2">
    <location>
        <begin position="224"/>
        <end position="246"/>
    </location>
</feature>
<keyword evidence="4" id="KW-1185">Reference proteome</keyword>
<keyword evidence="2" id="KW-1133">Transmembrane helix</keyword>
<keyword evidence="2" id="KW-0812">Transmembrane</keyword>
<feature type="compositionally biased region" description="Low complexity" evidence="1">
    <location>
        <begin position="167"/>
        <end position="182"/>
    </location>
</feature>
<dbReference type="EMBL" id="NKYE01000026">
    <property type="protein sequence ID" value="OZM70062.1"/>
    <property type="molecule type" value="Genomic_DNA"/>
</dbReference>
<evidence type="ECO:0000256" key="2">
    <source>
        <dbReference type="SAM" id="Phobius"/>
    </source>
</evidence>
<feature type="compositionally biased region" description="Pro residues" evidence="1">
    <location>
        <begin position="263"/>
        <end position="272"/>
    </location>
</feature>
<gene>
    <name evidence="3" type="ORF">CFN78_27315</name>
</gene>
<feature type="compositionally biased region" description="Polar residues" evidence="1">
    <location>
        <begin position="83"/>
        <end position="92"/>
    </location>
</feature>
<accession>A0A263CVA8</accession>
<dbReference type="InParanoid" id="A0A263CVA8"/>